<dbReference type="Gene3D" id="1.10.10.10">
    <property type="entry name" value="Winged helix-like DNA-binding domain superfamily/Winged helix DNA-binding domain"/>
    <property type="match status" value="1"/>
</dbReference>
<dbReference type="InterPro" id="IPR011991">
    <property type="entry name" value="ArsR-like_HTH"/>
</dbReference>
<keyword evidence="3" id="KW-1185">Reference proteome</keyword>
<dbReference type="InterPro" id="IPR001845">
    <property type="entry name" value="HTH_ArsR_DNA-bd_dom"/>
</dbReference>
<accession>A0A4Q2T6Z4</accession>
<dbReference type="SMART" id="SM00418">
    <property type="entry name" value="HTH_ARSR"/>
    <property type="match status" value="1"/>
</dbReference>
<gene>
    <name evidence="2" type="ORF">EUA94_00590</name>
</gene>
<dbReference type="CDD" id="cd00090">
    <property type="entry name" value="HTH_ARSR"/>
    <property type="match status" value="1"/>
</dbReference>
<dbReference type="GO" id="GO:0003700">
    <property type="term" value="F:DNA-binding transcription factor activity"/>
    <property type="evidence" value="ECO:0007669"/>
    <property type="project" value="InterPro"/>
</dbReference>
<sequence length="185" mass="20107">MADETRDPGDVARLRATAHPVRLRIMSLLTAEAMSAADVARALDLTHANASYHLRVLHDIGELVVESEEKIRGGVAKRYRYDATREVADRTSQVDDRIAYARANALEVERRLRDAATGSGSASDLEAWVPVAAWHRALDLLHEASHLLHAAALPAGTPDTVHISATTNAFTMTGGLTGEVARWRP</sequence>
<evidence type="ECO:0000313" key="3">
    <source>
        <dbReference type="Proteomes" id="UP000291101"/>
    </source>
</evidence>
<dbReference type="EMBL" id="SDWV01000001">
    <property type="protein sequence ID" value="RYC14656.1"/>
    <property type="molecule type" value="Genomic_DNA"/>
</dbReference>
<dbReference type="InterPro" id="IPR036388">
    <property type="entry name" value="WH-like_DNA-bd_sf"/>
</dbReference>
<evidence type="ECO:0000259" key="1">
    <source>
        <dbReference type="PROSITE" id="PS50987"/>
    </source>
</evidence>
<proteinExistence type="predicted"/>
<name>A0A4Q2T6Z4_9ACTN</name>
<dbReference type="SUPFAM" id="SSF46785">
    <property type="entry name" value="Winged helix' DNA-binding domain"/>
    <property type="match status" value="1"/>
</dbReference>
<dbReference type="PROSITE" id="PS50987">
    <property type="entry name" value="HTH_ARSR_2"/>
    <property type="match status" value="1"/>
</dbReference>
<dbReference type="InterPro" id="IPR036390">
    <property type="entry name" value="WH_DNA-bd_sf"/>
</dbReference>
<dbReference type="AlphaFoldDB" id="A0A4Q2T6Z4"/>
<dbReference type="Proteomes" id="UP000291101">
    <property type="component" value="Unassembled WGS sequence"/>
</dbReference>
<feature type="domain" description="HTH arsR-type" evidence="1">
    <location>
        <begin position="2"/>
        <end position="95"/>
    </location>
</feature>
<evidence type="ECO:0000313" key="2">
    <source>
        <dbReference type="EMBL" id="RYC14656.1"/>
    </source>
</evidence>
<dbReference type="OrthoDB" id="4158481at2"/>
<organism evidence="2 3">
    <name type="scientific">Nocardioides zhouii</name>
    <dbReference type="NCBI Taxonomy" id="1168729"/>
    <lineage>
        <taxon>Bacteria</taxon>
        <taxon>Bacillati</taxon>
        <taxon>Actinomycetota</taxon>
        <taxon>Actinomycetes</taxon>
        <taxon>Propionibacteriales</taxon>
        <taxon>Nocardioidaceae</taxon>
        <taxon>Nocardioides</taxon>
    </lineage>
</organism>
<protein>
    <submittedName>
        <fullName evidence="2">ArsR family transcriptional regulator</fullName>
    </submittedName>
</protein>
<dbReference type="RefSeq" id="WP_129423653.1">
    <property type="nucleotide sequence ID" value="NZ_SDWV01000001.1"/>
</dbReference>
<reference evidence="2 3" key="1">
    <citation type="submission" date="2019-01" db="EMBL/GenBank/DDBJ databases">
        <title>Novel species of Nocardioides.</title>
        <authorList>
            <person name="Liu Q."/>
            <person name="X Y.-H."/>
        </authorList>
    </citation>
    <scope>NUCLEOTIDE SEQUENCE [LARGE SCALE GENOMIC DNA]</scope>
    <source>
        <strain evidence="2 3">HLT2-9</strain>
    </source>
</reference>
<comment type="caution">
    <text evidence="2">The sequence shown here is derived from an EMBL/GenBank/DDBJ whole genome shotgun (WGS) entry which is preliminary data.</text>
</comment>
<dbReference type="Pfam" id="PF12840">
    <property type="entry name" value="HTH_20"/>
    <property type="match status" value="1"/>
</dbReference>